<dbReference type="RefSeq" id="WP_009257558.1">
    <property type="nucleotide sequence ID" value="NZ_KN174166.1"/>
</dbReference>
<reference evidence="1 2" key="1">
    <citation type="submission" date="2011-08" db="EMBL/GenBank/DDBJ databases">
        <title>The Genome Sequence of Clostridium orbiscindens 1_3_50AFAA.</title>
        <authorList>
            <consortium name="The Broad Institute Genome Sequencing Platform"/>
            <person name="Earl A."/>
            <person name="Ward D."/>
            <person name="Feldgarden M."/>
            <person name="Gevers D."/>
            <person name="Daigneault M."/>
            <person name="Strauss J."/>
            <person name="Allen-Vercoe E."/>
            <person name="Young S.K."/>
            <person name="Zeng Q."/>
            <person name="Gargeya S."/>
            <person name="Fitzgerald M."/>
            <person name="Haas B."/>
            <person name="Abouelleil A."/>
            <person name="Alvarado L."/>
            <person name="Arachchi H.M."/>
            <person name="Berlin A."/>
            <person name="Brown A."/>
            <person name="Chapman S.B."/>
            <person name="Chen Z."/>
            <person name="Dunbar C."/>
            <person name="Freedman E."/>
            <person name="Gearin G."/>
            <person name="Gellesch M."/>
            <person name="Goldberg J."/>
            <person name="Griggs A."/>
            <person name="Gujja S."/>
            <person name="Heiman D."/>
            <person name="Howarth C."/>
            <person name="Larson L."/>
            <person name="Lui A."/>
            <person name="MacDonald P.J.P."/>
            <person name="Montmayeur A."/>
            <person name="Murphy C."/>
            <person name="Neiman D."/>
            <person name="Pearson M."/>
            <person name="Priest M."/>
            <person name="Roberts A."/>
            <person name="Saif S."/>
            <person name="Shea T."/>
            <person name="Shenoy N."/>
            <person name="Sisk P."/>
            <person name="Stolte C."/>
            <person name="Sykes S."/>
            <person name="Wortman J."/>
            <person name="Nusbaum C."/>
            <person name="Birren B."/>
        </authorList>
    </citation>
    <scope>NUCLEOTIDE SEQUENCE [LARGE SCALE GENOMIC DNA]</scope>
    <source>
        <strain evidence="1 2">1_3_50AFAA</strain>
    </source>
</reference>
<proteinExistence type="predicted"/>
<evidence type="ECO:0008006" key="3">
    <source>
        <dbReference type="Google" id="ProtNLM"/>
    </source>
</evidence>
<gene>
    <name evidence="1" type="ORF">HMPREF9460_03414</name>
</gene>
<dbReference type="HOGENOM" id="CLU_182788_0_1_9"/>
<keyword evidence="2" id="KW-1185">Reference proteome</keyword>
<name>A0A096B3D9_FLAPL</name>
<accession>A0A096B3D9</accession>
<dbReference type="InterPro" id="IPR025346">
    <property type="entry name" value="DUF4250"/>
</dbReference>
<dbReference type="PATRIC" id="fig|742738.3.peg.3514"/>
<dbReference type="eggNOG" id="ENOG50339TV">
    <property type="taxonomic scope" value="Bacteria"/>
</dbReference>
<dbReference type="Pfam" id="PF14056">
    <property type="entry name" value="DUF4250"/>
    <property type="match status" value="1"/>
</dbReference>
<evidence type="ECO:0000313" key="2">
    <source>
        <dbReference type="Proteomes" id="UP000029585"/>
    </source>
</evidence>
<evidence type="ECO:0000313" key="1">
    <source>
        <dbReference type="EMBL" id="KGF53873.1"/>
    </source>
</evidence>
<organism evidence="1 2">
    <name type="scientific">Flavonifractor plautii 1_3_50AFAA</name>
    <dbReference type="NCBI Taxonomy" id="742738"/>
    <lineage>
        <taxon>Bacteria</taxon>
        <taxon>Bacillati</taxon>
        <taxon>Bacillota</taxon>
        <taxon>Clostridia</taxon>
        <taxon>Eubacteriales</taxon>
        <taxon>Oscillospiraceae</taxon>
        <taxon>Flavonifractor</taxon>
    </lineage>
</organism>
<dbReference type="EMBL" id="ADLO01000102">
    <property type="protein sequence ID" value="KGF53873.1"/>
    <property type="molecule type" value="Genomic_DNA"/>
</dbReference>
<comment type="caution">
    <text evidence="1">The sequence shown here is derived from an EMBL/GenBank/DDBJ whole genome shotgun (WGS) entry which is preliminary data.</text>
</comment>
<dbReference type="AlphaFoldDB" id="A0A096B3D9"/>
<sequence>MLPQDPMILLSYLNTKLRDFYPTLDALCDDLQIDGGEVSRRLAAIDCRYSPERNQFVSC</sequence>
<protein>
    <recommendedName>
        <fullName evidence="3">DUF4250 domain-containing protein</fullName>
    </recommendedName>
</protein>
<dbReference type="Proteomes" id="UP000029585">
    <property type="component" value="Unassembled WGS sequence"/>
</dbReference>